<accession>A0AAD4GQI4</accession>
<dbReference type="Gene3D" id="3.20.20.150">
    <property type="entry name" value="Divalent-metal-dependent TIM barrel enzymes"/>
    <property type="match status" value="1"/>
</dbReference>
<dbReference type="InterPro" id="IPR013022">
    <property type="entry name" value="Xyl_isomerase-like_TIM-brl"/>
</dbReference>
<dbReference type="EMBL" id="VCAU01000123">
    <property type="protein sequence ID" value="KAF9884413.1"/>
    <property type="molecule type" value="Genomic_DNA"/>
</dbReference>
<gene>
    <name evidence="2" type="ORF">FE257_001813</name>
</gene>
<comment type="caution">
    <text evidence="2">The sequence shown here is derived from an EMBL/GenBank/DDBJ whole genome shotgun (WGS) entry which is preliminary data.</text>
</comment>
<dbReference type="InterPro" id="IPR036237">
    <property type="entry name" value="Xyl_isomerase-like_sf"/>
</dbReference>
<organism evidence="2 3">
    <name type="scientific">Aspergillus nanangensis</name>
    <dbReference type="NCBI Taxonomy" id="2582783"/>
    <lineage>
        <taxon>Eukaryota</taxon>
        <taxon>Fungi</taxon>
        <taxon>Dikarya</taxon>
        <taxon>Ascomycota</taxon>
        <taxon>Pezizomycotina</taxon>
        <taxon>Eurotiomycetes</taxon>
        <taxon>Eurotiomycetidae</taxon>
        <taxon>Eurotiales</taxon>
        <taxon>Aspergillaceae</taxon>
        <taxon>Aspergillus</taxon>
        <taxon>Aspergillus subgen. Circumdati</taxon>
    </lineage>
</organism>
<keyword evidence="3" id="KW-1185">Reference proteome</keyword>
<evidence type="ECO:0000313" key="3">
    <source>
        <dbReference type="Proteomes" id="UP001194746"/>
    </source>
</evidence>
<name>A0AAD4GQI4_ASPNN</name>
<proteinExistence type="predicted"/>
<reference evidence="2" key="2">
    <citation type="submission" date="2020-02" db="EMBL/GenBank/DDBJ databases">
        <authorList>
            <person name="Gilchrist C.L.M."/>
            <person name="Chooi Y.-H."/>
        </authorList>
    </citation>
    <scope>NUCLEOTIDE SEQUENCE</scope>
    <source>
        <strain evidence="2">MST-FP2251</strain>
    </source>
</reference>
<evidence type="ECO:0000313" key="2">
    <source>
        <dbReference type="EMBL" id="KAF9884413.1"/>
    </source>
</evidence>
<protein>
    <recommendedName>
        <fullName evidence="1">Xylose isomerase-like TIM barrel domain-containing protein</fullName>
    </recommendedName>
</protein>
<dbReference type="SUPFAM" id="SSF51658">
    <property type="entry name" value="Xylose isomerase-like"/>
    <property type="match status" value="1"/>
</dbReference>
<dbReference type="Proteomes" id="UP001194746">
    <property type="component" value="Unassembled WGS sequence"/>
</dbReference>
<evidence type="ECO:0000259" key="1">
    <source>
        <dbReference type="Pfam" id="PF01261"/>
    </source>
</evidence>
<dbReference type="AlphaFoldDB" id="A0AAD4GQI4"/>
<reference evidence="2" key="1">
    <citation type="journal article" date="2019" name="Beilstein J. Org. Chem.">
        <title>Nanangenines: drimane sesquiterpenoids as the dominant metabolite cohort of a novel Australian fungus, Aspergillus nanangensis.</title>
        <authorList>
            <person name="Lacey H.J."/>
            <person name="Gilchrist C.L.M."/>
            <person name="Crombie A."/>
            <person name="Kalaitzis J.A."/>
            <person name="Vuong D."/>
            <person name="Rutledge P.J."/>
            <person name="Turner P."/>
            <person name="Pitt J.I."/>
            <person name="Lacey E."/>
            <person name="Chooi Y.H."/>
            <person name="Piggott A.M."/>
        </authorList>
    </citation>
    <scope>NUCLEOTIDE SEQUENCE</scope>
    <source>
        <strain evidence="2">MST-FP2251</strain>
    </source>
</reference>
<feature type="domain" description="Xylose isomerase-like TIM barrel" evidence="1">
    <location>
        <begin position="30"/>
        <end position="206"/>
    </location>
</feature>
<sequence length="300" mass="34405">MAILSRFRSLWGVEPGPDQIEWAKRFVEWKAHGYAGIEVSFAGMSAPELQRLRNNCDEAGLEIAVTLFSSWPNYSGPRPRGLNPHVSLEFFREQLRLASILKPVVVNAQSGADYWSLDDSVYFYRQALQIEKEEGFEGKVCHETHRNRSLFNPYATDYILQHVPDLRITADISHWVVVCERLLDQGEEDREILTRLIPHVGHIHARTGTTQSSQCPDPLHPAFASEREFFERLWSRIIAHQYKTNPNARITWVPEYGSWTELGANAKDSVLVRHVLSHSMAPIPSEEMYNTDYSSQKLAE</sequence>
<dbReference type="Pfam" id="PF01261">
    <property type="entry name" value="AP_endonuc_2"/>
    <property type="match status" value="1"/>
</dbReference>